<dbReference type="Pfam" id="PF09917">
    <property type="entry name" value="DUF2147"/>
    <property type="match status" value="1"/>
</dbReference>
<sequence length="166" mass="18915">MKLLRPRSLRIALYGCLIIFVFITSMSMAADQELILGLWHTPDKDSKIEIFICGDYYCGRIAWLQEPDYPPDDKGGMAGKPQIDRNNPDPHLRTRPLINLNILEGFIYMGDNLWAKGNIYNPEDGQFYKGKMKLATPSRLEVRGFIGISLFGGTSVWTRESIKDKN</sequence>
<reference evidence="2" key="1">
    <citation type="submission" date="2020-07" db="EMBL/GenBank/DDBJ databases">
        <title>Huge and variable diversity of episymbiotic CPR bacteria and DPANN archaea in groundwater ecosystems.</title>
        <authorList>
            <person name="He C.Y."/>
            <person name="Keren R."/>
            <person name="Whittaker M."/>
            <person name="Farag I.F."/>
            <person name="Doudna J."/>
            <person name="Cate J.H.D."/>
            <person name="Banfield J.F."/>
        </authorList>
    </citation>
    <scope>NUCLEOTIDE SEQUENCE</scope>
    <source>
        <strain evidence="2">NC_groundwater_1482_Ag_S-0.65um_47_24</strain>
    </source>
</reference>
<proteinExistence type="predicted"/>
<dbReference type="PANTHER" id="PTHR36919:SF2">
    <property type="entry name" value="BLL6627 PROTEIN"/>
    <property type="match status" value="1"/>
</dbReference>
<comment type="caution">
    <text evidence="2">The sequence shown here is derived from an EMBL/GenBank/DDBJ whole genome shotgun (WGS) entry which is preliminary data.</text>
</comment>
<evidence type="ECO:0000313" key="3">
    <source>
        <dbReference type="Proteomes" id="UP000772181"/>
    </source>
</evidence>
<dbReference type="EMBL" id="JACQWF010000015">
    <property type="protein sequence ID" value="MBI4594802.1"/>
    <property type="molecule type" value="Genomic_DNA"/>
</dbReference>
<dbReference type="InterPro" id="IPR019223">
    <property type="entry name" value="DUF2147"/>
</dbReference>
<dbReference type="Proteomes" id="UP000772181">
    <property type="component" value="Unassembled WGS sequence"/>
</dbReference>
<organism evidence="2 3">
    <name type="scientific">Tectimicrobiota bacterium</name>
    <dbReference type="NCBI Taxonomy" id="2528274"/>
    <lineage>
        <taxon>Bacteria</taxon>
        <taxon>Pseudomonadati</taxon>
        <taxon>Nitrospinota/Tectimicrobiota group</taxon>
        <taxon>Candidatus Tectimicrobiota</taxon>
    </lineage>
</organism>
<dbReference type="AlphaFoldDB" id="A0A933GJ37"/>
<dbReference type="PANTHER" id="PTHR36919">
    <property type="entry name" value="BLR1215 PROTEIN"/>
    <property type="match status" value="1"/>
</dbReference>
<name>A0A933GJ37_UNCTE</name>
<evidence type="ECO:0000313" key="2">
    <source>
        <dbReference type="EMBL" id="MBI4594802.1"/>
    </source>
</evidence>
<protein>
    <submittedName>
        <fullName evidence="2">DUF2147 domain-containing protein</fullName>
    </submittedName>
</protein>
<gene>
    <name evidence="2" type="ORF">HY730_00305</name>
</gene>
<dbReference type="Gene3D" id="2.40.128.520">
    <property type="match status" value="1"/>
</dbReference>
<feature type="domain" description="DUF2147" evidence="1">
    <location>
        <begin position="37"/>
        <end position="159"/>
    </location>
</feature>
<accession>A0A933GJ37</accession>
<evidence type="ECO:0000259" key="1">
    <source>
        <dbReference type="Pfam" id="PF09917"/>
    </source>
</evidence>